<sequence>MSEDLSEGEKGDSVVEMVQSDTPKKKFQHQTSNLEVWSDDKKEKKLYVVLLRETSMQGSIDIAANIEGEHTSTGLQKETILKRKVKKPTYLKDFV</sequence>
<organism evidence="4 5">
    <name type="scientific">Glycine soja</name>
    <name type="common">Wild soybean</name>
    <dbReference type="NCBI Taxonomy" id="3848"/>
    <lineage>
        <taxon>Eukaryota</taxon>
        <taxon>Viridiplantae</taxon>
        <taxon>Streptophyta</taxon>
        <taxon>Embryophyta</taxon>
        <taxon>Tracheophyta</taxon>
        <taxon>Spermatophyta</taxon>
        <taxon>Magnoliopsida</taxon>
        <taxon>eudicotyledons</taxon>
        <taxon>Gunneridae</taxon>
        <taxon>Pentapetalae</taxon>
        <taxon>rosids</taxon>
        <taxon>fabids</taxon>
        <taxon>Fabales</taxon>
        <taxon>Fabaceae</taxon>
        <taxon>Papilionoideae</taxon>
        <taxon>50 kb inversion clade</taxon>
        <taxon>NPAAA clade</taxon>
        <taxon>indigoferoid/millettioid clade</taxon>
        <taxon>Phaseoleae</taxon>
        <taxon>Glycine</taxon>
        <taxon>Glycine subgen. Soja</taxon>
    </lineage>
</organism>
<evidence type="ECO:0000313" key="5">
    <source>
        <dbReference type="Proteomes" id="UP000289340"/>
    </source>
</evidence>
<name>A0A445KZM4_GLYSO</name>
<evidence type="ECO:0000313" key="4">
    <source>
        <dbReference type="EMBL" id="RZC16198.1"/>
    </source>
</evidence>
<dbReference type="EMBL" id="QZWG01000004">
    <property type="protein sequence ID" value="RZC16197.1"/>
    <property type="molecule type" value="Genomic_DNA"/>
</dbReference>
<keyword evidence="5" id="KW-1185">Reference proteome</keyword>
<evidence type="ECO:0000313" key="2">
    <source>
        <dbReference type="EMBL" id="RZC16196.1"/>
    </source>
</evidence>
<dbReference type="EMBL" id="QZWG01000004">
    <property type="protein sequence ID" value="RZC16198.1"/>
    <property type="molecule type" value="Genomic_DNA"/>
</dbReference>
<dbReference type="Proteomes" id="UP000289340">
    <property type="component" value="Chromosome 4"/>
</dbReference>
<accession>A0A445KZM4</accession>
<reference evidence="4 5" key="1">
    <citation type="submission" date="2018-09" db="EMBL/GenBank/DDBJ databases">
        <title>A high-quality reference genome of wild soybean provides a powerful tool to mine soybean genomes.</title>
        <authorList>
            <person name="Xie M."/>
            <person name="Chung C.Y.L."/>
            <person name="Li M.-W."/>
            <person name="Wong F.-L."/>
            <person name="Chan T.-F."/>
            <person name="Lam H.-M."/>
        </authorList>
    </citation>
    <scope>NUCLEOTIDE SEQUENCE [LARGE SCALE GENOMIC DNA]</scope>
    <source>
        <strain evidence="5">cv. W05</strain>
        <tissue evidence="4">Hypocotyl of etiolated seedlings</tissue>
    </source>
</reference>
<dbReference type="EMBL" id="QZWG01000004">
    <property type="protein sequence ID" value="RZC16196.1"/>
    <property type="molecule type" value="Genomic_DNA"/>
</dbReference>
<comment type="caution">
    <text evidence="4">The sequence shown here is derived from an EMBL/GenBank/DDBJ whole genome shotgun (WGS) entry which is preliminary data.</text>
</comment>
<protein>
    <submittedName>
        <fullName evidence="2">Putative sucrose-phosphate synthase 3 isoform A</fullName>
    </submittedName>
    <submittedName>
        <fullName evidence="3">Putative sucrose-phosphate synthase 3 isoform B</fullName>
    </submittedName>
    <submittedName>
        <fullName evidence="4">Putative sucrose-phosphate synthase 3 isoform C</fullName>
    </submittedName>
</protein>
<dbReference type="AlphaFoldDB" id="A0A445KZM4"/>
<evidence type="ECO:0000256" key="1">
    <source>
        <dbReference type="SAM" id="MobiDB-lite"/>
    </source>
</evidence>
<proteinExistence type="predicted"/>
<evidence type="ECO:0000313" key="3">
    <source>
        <dbReference type="EMBL" id="RZC16197.1"/>
    </source>
</evidence>
<feature type="region of interest" description="Disordered" evidence="1">
    <location>
        <begin position="1"/>
        <end position="32"/>
    </location>
</feature>
<gene>
    <name evidence="4" type="ORF">D0Y65_009467</name>
</gene>